<accession>A0AAG5DJI1</accession>
<name>A0AAG5DJI1_ANOAO</name>
<keyword evidence="2" id="KW-1185">Reference proteome</keyword>
<dbReference type="Proteomes" id="UP000075880">
    <property type="component" value="Unassembled WGS sequence"/>
</dbReference>
<reference evidence="1" key="1">
    <citation type="submission" date="2024-04" db="UniProtKB">
        <authorList>
            <consortium name="EnsemblMetazoa"/>
        </authorList>
    </citation>
    <scope>IDENTIFICATION</scope>
    <source>
        <strain evidence="1">EBRO</strain>
    </source>
</reference>
<evidence type="ECO:0000313" key="2">
    <source>
        <dbReference type="Proteomes" id="UP000075880"/>
    </source>
</evidence>
<proteinExistence type="predicted"/>
<protein>
    <submittedName>
        <fullName evidence="1">Uncharacterized protein</fullName>
    </submittedName>
</protein>
<dbReference type="AlphaFoldDB" id="A0AAG5DJI1"/>
<dbReference type="EnsemblMetazoa" id="ENSAATROPT012306">
    <property type="protein sequence ID" value="ENSAATROPP011165"/>
    <property type="gene ID" value="ENSAATROPG010013"/>
</dbReference>
<organism evidence="1 2">
    <name type="scientific">Anopheles atroparvus</name>
    <name type="common">European mosquito</name>
    <dbReference type="NCBI Taxonomy" id="41427"/>
    <lineage>
        <taxon>Eukaryota</taxon>
        <taxon>Metazoa</taxon>
        <taxon>Ecdysozoa</taxon>
        <taxon>Arthropoda</taxon>
        <taxon>Hexapoda</taxon>
        <taxon>Insecta</taxon>
        <taxon>Pterygota</taxon>
        <taxon>Neoptera</taxon>
        <taxon>Endopterygota</taxon>
        <taxon>Diptera</taxon>
        <taxon>Nematocera</taxon>
        <taxon>Culicoidea</taxon>
        <taxon>Culicidae</taxon>
        <taxon>Anophelinae</taxon>
        <taxon>Anopheles</taxon>
    </lineage>
</organism>
<evidence type="ECO:0000313" key="1">
    <source>
        <dbReference type="EnsemblMetazoa" id="ENSAATROPP011165"/>
    </source>
</evidence>
<sequence length="65" mass="7903">YCRRDDARFYFDNGWVCLNRAIRQEERLGQCFYLTRNHIAFFRDCFEIDIKEIKLGNLCLPFTTS</sequence>